<reference evidence="12" key="2">
    <citation type="submission" date="2021-04" db="EMBL/GenBank/DDBJ databases">
        <authorList>
            <person name="Gilroy R."/>
        </authorList>
    </citation>
    <scope>NUCLEOTIDE SEQUENCE</scope>
    <source>
        <strain evidence="12">G4-2901</strain>
    </source>
</reference>
<accession>A0A948TDK4</accession>
<keyword evidence="3 7" id="KW-0597">Phosphoprotein</keyword>
<dbReference type="InterPro" id="IPR011006">
    <property type="entry name" value="CheY-like_superfamily"/>
</dbReference>
<feature type="modified residue" description="4-aspartylphosphate" evidence="7">
    <location>
        <position position="1107"/>
    </location>
</feature>
<dbReference type="SUPFAM" id="SSF63829">
    <property type="entry name" value="Calcium-dependent phosphotriesterase"/>
    <property type="match status" value="1"/>
</dbReference>
<dbReference type="PRINTS" id="PR00344">
    <property type="entry name" value="BCTRLSENSOR"/>
</dbReference>
<dbReference type="InterPro" id="IPR011110">
    <property type="entry name" value="Reg_prop"/>
</dbReference>
<dbReference type="InterPro" id="IPR015943">
    <property type="entry name" value="WD40/YVTN_repeat-like_dom_sf"/>
</dbReference>
<keyword evidence="8" id="KW-1133">Transmembrane helix</keyword>
<dbReference type="EC" id="2.7.13.3" evidence="2"/>
<dbReference type="InterPro" id="IPR009057">
    <property type="entry name" value="Homeodomain-like_sf"/>
</dbReference>
<evidence type="ECO:0000313" key="12">
    <source>
        <dbReference type="EMBL" id="MBU3838939.1"/>
    </source>
</evidence>
<dbReference type="SUPFAM" id="SSF47384">
    <property type="entry name" value="Homodimeric domain of signal transducing histidine kinase"/>
    <property type="match status" value="1"/>
</dbReference>
<feature type="domain" description="Response regulatory" evidence="11">
    <location>
        <begin position="1058"/>
        <end position="1174"/>
    </location>
</feature>
<evidence type="ECO:0000259" key="9">
    <source>
        <dbReference type="PROSITE" id="PS01124"/>
    </source>
</evidence>
<protein>
    <recommendedName>
        <fullName evidence="2">histidine kinase</fullName>
        <ecNumber evidence="2">2.7.13.3</ecNumber>
    </recommendedName>
</protein>
<evidence type="ECO:0000259" key="11">
    <source>
        <dbReference type="PROSITE" id="PS50110"/>
    </source>
</evidence>
<dbReference type="GO" id="GO:0043565">
    <property type="term" value="F:sequence-specific DNA binding"/>
    <property type="evidence" value="ECO:0007669"/>
    <property type="project" value="InterPro"/>
</dbReference>
<organism evidence="12 13">
    <name type="scientific">Candidatus Phocaeicola faecigallinarum</name>
    <dbReference type="NCBI Taxonomy" id="2838732"/>
    <lineage>
        <taxon>Bacteria</taxon>
        <taxon>Pseudomonadati</taxon>
        <taxon>Bacteroidota</taxon>
        <taxon>Bacteroidia</taxon>
        <taxon>Bacteroidales</taxon>
        <taxon>Bacteroidaceae</taxon>
        <taxon>Phocaeicola</taxon>
    </lineage>
</organism>
<dbReference type="Proteomes" id="UP000783796">
    <property type="component" value="Unassembled WGS sequence"/>
</dbReference>
<dbReference type="Gene3D" id="1.10.10.60">
    <property type="entry name" value="Homeodomain-like"/>
    <property type="match status" value="2"/>
</dbReference>
<feature type="domain" description="HTH araC/xylS-type" evidence="9">
    <location>
        <begin position="1207"/>
        <end position="1306"/>
    </location>
</feature>
<dbReference type="Pfam" id="PF02518">
    <property type="entry name" value="HATPase_c"/>
    <property type="match status" value="1"/>
</dbReference>
<evidence type="ECO:0000256" key="7">
    <source>
        <dbReference type="PROSITE-ProRule" id="PRU00169"/>
    </source>
</evidence>
<dbReference type="SMART" id="SM00387">
    <property type="entry name" value="HATPase_c"/>
    <property type="match status" value="1"/>
</dbReference>
<dbReference type="FunFam" id="2.130.10.10:FF:000891">
    <property type="entry name" value="Two-component system sensor histidine kinase/response regulator, hybrid (One-component system)"/>
    <property type="match status" value="1"/>
</dbReference>
<proteinExistence type="predicted"/>
<dbReference type="InterPro" id="IPR018060">
    <property type="entry name" value="HTH_AraC"/>
</dbReference>
<dbReference type="InterPro" id="IPR001789">
    <property type="entry name" value="Sig_transdc_resp-reg_receiver"/>
</dbReference>
<dbReference type="SMART" id="SM00388">
    <property type="entry name" value="HisKA"/>
    <property type="match status" value="1"/>
</dbReference>
<dbReference type="InterPro" id="IPR005467">
    <property type="entry name" value="His_kinase_dom"/>
</dbReference>
<dbReference type="PANTHER" id="PTHR43547:SF2">
    <property type="entry name" value="HYBRID SIGNAL TRANSDUCTION HISTIDINE KINASE C"/>
    <property type="match status" value="1"/>
</dbReference>
<dbReference type="CDD" id="cd17574">
    <property type="entry name" value="REC_OmpR"/>
    <property type="match status" value="1"/>
</dbReference>
<name>A0A948TDK4_9BACT</name>
<dbReference type="InterPro" id="IPR004358">
    <property type="entry name" value="Sig_transdc_His_kin-like_C"/>
</dbReference>
<dbReference type="Pfam" id="PF00512">
    <property type="entry name" value="HisKA"/>
    <property type="match status" value="1"/>
</dbReference>
<keyword evidence="8" id="KW-0472">Membrane</keyword>
<dbReference type="PANTHER" id="PTHR43547">
    <property type="entry name" value="TWO-COMPONENT HISTIDINE KINASE"/>
    <property type="match status" value="1"/>
</dbReference>
<evidence type="ECO:0000256" key="4">
    <source>
        <dbReference type="ARBA" id="ARBA00023015"/>
    </source>
</evidence>
<dbReference type="SUPFAM" id="SSF52172">
    <property type="entry name" value="CheY-like"/>
    <property type="match status" value="1"/>
</dbReference>
<comment type="catalytic activity">
    <reaction evidence="1">
        <text>ATP + protein L-histidine = ADP + protein N-phospho-L-histidine.</text>
        <dbReference type="EC" id="2.7.13.3"/>
    </reaction>
</comment>
<dbReference type="Gene3D" id="2.130.10.10">
    <property type="entry name" value="YVTN repeat-like/Quinoprotein amine dehydrogenase"/>
    <property type="match status" value="2"/>
</dbReference>
<reference evidence="12" key="1">
    <citation type="journal article" date="2021" name="PeerJ">
        <title>Extensive microbial diversity within the chicken gut microbiome revealed by metagenomics and culture.</title>
        <authorList>
            <person name="Gilroy R."/>
            <person name="Ravi A."/>
            <person name="Getino M."/>
            <person name="Pursley I."/>
            <person name="Horton D.L."/>
            <person name="Alikhan N.F."/>
            <person name="Baker D."/>
            <person name="Gharbi K."/>
            <person name="Hall N."/>
            <person name="Watson M."/>
            <person name="Adriaenssens E.M."/>
            <person name="Foster-Nyarko E."/>
            <person name="Jarju S."/>
            <person name="Secka A."/>
            <person name="Antonio M."/>
            <person name="Oren A."/>
            <person name="Chaudhuri R.R."/>
            <person name="La Ragione R."/>
            <person name="Hildebrand F."/>
            <person name="Pallen M.J."/>
        </authorList>
    </citation>
    <scope>NUCLEOTIDE SEQUENCE</scope>
    <source>
        <strain evidence="12">G4-2901</strain>
    </source>
</reference>
<comment type="caution">
    <text evidence="12">The sequence shown here is derived from an EMBL/GenBank/DDBJ whole genome shotgun (WGS) entry which is preliminary data.</text>
</comment>
<dbReference type="CDD" id="cd00082">
    <property type="entry name" value="HisKA"/>
    <property type="match status" value="1"/>
</dbReference>
<evidence type="ECO:0000256" key="3">
    <source>
        <dbReference type="ARBA" id="ARBA00022553"/>
    </source>
</evidence>
<dbReference type="Pfam" id="PF12833">
    <property type="entry name" value="HTH_18"/>
    <property type="match status" value="1"/>
</dbReference>
<sequence>MRISRIILFIIIIGGSLLHINKLYADYSYSQIYLPSDVPSVVHCIFKDKYGFIWMGTRAGLFRYDGQNIKDYNKDKNSPLGSYIYKIFQDDNEHLWVLTNKGICIYDYSINGFSLIKNDNDIPLIASSAIVHKGKIILGGKNTIYSYDIYKKQISPIISFNESNDYNVSNMILSGTDTLICSDRWYGMRIVDLKSKKSYAAFPECGNDIICTYQDNEGKIWISSYNQGVRCYDKELKFLNYYSKKNSEISSDIVLSIIEHKGEIWFGSDGDGISVLNQETGVFKVLKHIPGENNYSLPSNSIICLYEDYYGNIWIGSIYYGAICMHEISMRTYKDVLFGDNSGLTHCTALYLFKGENDKLWIGTNGGGLNMYNLRDEKFSHYPTTIGDKVTSICDFGKNKLLIFNFAQGIFVFDTVTGLKKPFILIDKKTNEELCNHGNSVFIYRNTPKSILFLANFVYWYDEKTGTFDTIKEKNNVELGIGSLVAIGNDSTYTYINDINNVYRLDNRTKTLEMIFKVSNDASITSVSLDNSGIIWVGTDKGLIRYDNKSHKHEWVKTELFNRVSSVVCVNNKVLVGAESMLFCWDVDKQKFLFYGESDGVMPNEYMPSSKFVNSDGRIFMGGVRGLLKIDKLLNYETTSALSLNLSEIELNGMKTFFSTDGQIPELEMSESGSLIIRVFANGEDIFRKKMYKFQIYGPDTKKNIETYRSELALHSLSAGKYRILASCNTKDGNQTDEKCILTLKVIPPWYKTKWFFLSCILLLVLVFIYINILIVRKKTEKHDLIIKEREKQMYEDKIRFLINISHELRTPLTLIHAPLQRILKTLDMDNPLLLPLKGIYRQTQRMKNLINMVLDVRKMEVGNGKLNLSITDVNEYVKYIGQDFIEEAKAIGGDVVFKLDNSVGKIEVDKQKFDSILTNLLINALKHSLSGGNITISTENIIENDSVKISVSDQGHGLKETDLSMLFRRFYQGAGEETGTGIGLSYSKILVEMHGGKIGAYNNEDEGATFFFELPRKHDNTKAYEPKQYMNELIFDFNGDDKSEGTKLTDMDTLSYTVMIVDDNADLRSFLKFVLKGYFKKVITASEGEEALLLIKSHLPDIVISDVMMPGMNGYQLCKSIKQDFSISHLPVILLTAKDDEESRLNGYKNGADDYILKPFDVDMLLEVIKNRLRNRDIARKAYSDPGKLPTAESTTFSQIDESFIIKMNSIINNNISNPELGVQTICNELGMSRTSVYSKLKNLTNMGINDYISKVRMEKAIELLQNTNMTFVEIAVNVGFTSQSYFSTAFKQYTGKTPTAYKKEMKNMANNS</sequence>
<keyword evidence="4" id="KW-0805">Transcription regulation</keyword>
<dbReference type="PROSITE" id="PS00041">
    <property type="entry name" value="HTH_ARAC_FAMILY_1"/>
    <property type="match status" value="1"/>
</dbReference>
<dbReference type="SUPFAM" id="SSF55874">
    <property type="entry name" value="ATPase domain of HSP90 chaperone/DNA topoisomerase II/histidine kinase"/>
    <property type="match status" value="1"/>
</dbReference>
<evidence type="ECO:0000313" key="13">
    <source>
        <dbReference type="Proteomes" id="UP000783796"/>
    </source>
</evidence>
<dbReference type="GO" id="GO:0003700">
    <property type="term" value="F:DNA-binding transcription factor activity"/>
    <property type="evidence" value="ECO:0007669"/>
    <property type="project" value="InterPro"/>
</dbReference>
<dbReference type="PROSITE" id="PS50109">
    <property type="entry name" value="HIS_KIN"/>
    <property type="match status" value="1"/>
</dbReference>
<dbReference type="SMART" id="SM00448">
    <property type="entry name" value="REC"/>
    <property type="match status" value="1"/>
</dbReference>
<dbReference type="Gene3D" id="3.30.565.10">
    <property type="entry name" value="Histidine kinase-like ATPase, C-terminal domain"/>
    <property type="match status" value="1"/>
</dbReference>
<evidence type="ECO:0000256" key="5">
    <source>
        <dbReference type="ARBA" id="ARBA00023125"/>
    </source>
</evidence>
<dbReference type="InterPro" id="IPR018062">
    <property type="entry name" value="HTH_AraC-typ_CS"/>
</dbReference>
<dbReference type="EMBL" id="JAHLFW010000096">
    <property type="protein sequence ID" value="MBU3838939.1"/>
    <property type="molecule type" value="Genomic_DNA"/>
</dbReference>
<keyword evidence="8" id="KW-0812">Transmembrane</keyword>
<dbReference type="InterPro" id="IPR003661">
    <property type="entry name" value="HisK_dim/P_dom"/>
</dbReference>
<dbReference type="InterPro" id="IPR011047">
    <property type="entry name" value="Quinoprotein_ADH-like_sf"/>
</dbReference>
<keyword evidence="5" id="KW-0238">DNA-binding</keyword>
<dbReference type="InterPro" id="IPR036890">
    <property type="entry name" value="HATPase_C_sf"/>
</dbReference>
<evidence type="ECO:0000256" key="1">
    <source>
        <dbReference type="ARBA" id="ARBA00000085"/>
    </source>
</evidence>
<evidence type="ECO:0000259" key="10">
    <source>
        <dbReference type="PROSITE" id="PS50109"/>
    </source>
</evidence>
<evidence type="ECO:0000256" key="2">
    <source>
        <dbReference type="ARBA" id="ARBA00012438"/>
    </source>
</evidence>
<dbReference type="GO" id="GO:0000155">
    <property type="term" value="F:phosphorelay sensor kinase activity"/>
    <property type="evidence" value="ECO:0007669"/>
    <property type="project" value="InterPro"/>
</dbReference>
<dbReference type="InterPro" id="IPR003594">
    <property type="entry name" value="HATPase_dom"/>
</dbReference>
<dbReference type="PROSITE" id="PS01124">
    <property type="entry name" value="HTH_ARAC_FAMILY_2"/>
    <property type="match status" value="1"/>
</dbReference>
<dbReference type="SUPFAM" id="SSF46689">
    <property type="entry name" value="Homeodomain-like"/>
    <property type="match status" value="1"/>
</dbReference>
<dbReference type="Pfam" id="PF00072">
    <property type="entry name" value="Response_reg"/>
    <property type="match status" value="1"/>
</dbReference>
<keyword evidence="6" id="KW-0804">Transcription</keyword>
<evidence type="ECO:0000256" key="6">
    <source>
        <dbReference type="ARBA" id="ARBA00023163"/>
    </source>
</evidence>
<dbReference type="SMART" id="SM00342">
    <property type="entry name" value="HTH_ARAC"/>
    <property type="match status" value="1"/>
</dbReference>
<feature type="domain" description="Histidine kinase" evidence="10">
    <location>
        <begin position="804"/>
        <end position="1019"/>
    </location>
</feature>
<gene>
    <name evidence="12" type="ORF">H9777_11655</name>
</gene>
<evidence type="ECO:0000256" key="8">
    <source>
        <dbReference type="SAM" id="Phobius"/>
    </source>
</evidence>
<dbReference type="InterPro" id="IPR036097">
    <property type="entry name" value="HisK_dim/P_sf"/>
</dbReference>
<dbReference type="SUPFAM" id="SSF50998">
    <property type="entry name" value="Quinoprotein alcohol dehydrogenase-like"/>
    <property type="match status" value="1"/>
</dbReference>
<dbReference type="PROSITE" id="PS50110">
    <property type="entry name" value="RESPONSE_REGULATORY"/>
    <property type="match status" value="1"/>
</dbReference>
<feature type="transmembrane region" description="Helical" evidence="8">
    <location>
        <begin position="755"/>
        <end position="776"/>
    </location>
</feature>
<dbReference type="Gene3D" id="1.10.287.130">
    <property type="match status" value="1"/>
</dbReference>
<dbReference type="Pfam" id="PF07494">
    <property type="entry name" value="Reg_prop"/>
    <property type="match status" value="3"/>
</dbReference>
<dbReference type="Gene3D" id="3.40.50.2300">
    <property type="match status" value="1"/>
</dbReference>